<dbReference type="PROSITE" id="PS50082">
    <property type="entry name" value="WD_REPEATS_2"/>
    <property type="match status" value="1"/>
</dbReference>
<feature type="compositionally biased region" description="Low complexity" evidence="2">
    <location>
        <begin position="513"/>
        <end position="524"/>
    </location>
</feature>
<dbReference type="SUPFAM" id="SSF50998">
    <property type="entry name" value="Quinoprotein alcohol dehydrogenase-like"/>
    <property type="match status" value="1"/>
</dbReference>
<dbReference type="Pfam" id="PF25171">
    <property type="entry name" value="Beta-prop_WDR36-Utp21_1st"/>
    <property type="match status" value="1"/>
</dbReference>
<feature type="domain" description="WDR36/Utp21 C-terminal" evidence="3">
    <location>
        <begin position="905"/>
        <end position="1105"/>
    </location>
</feature>
<feature type="region of interest" description="Disordered" evidence="2">
    <location>
        <begin position="671"/>
        <end position="695"/>
    </location>
</feature>
<dbReference type="Pfam" id="PF04192">
    <property type="entry name" value="Utp21"/>
    <property type="match status" value="1"/>
</dbReference>
<feature type="region of interest" description="Disordered" evidence="2">
    <location>
        <begin position="509"/>
        <end position="528"/>
    </location>
</feature>
<dbReference type="OrthoDB" id="10250769at2759"/>
<comment type="caution">
    <text evidence="5">The sequence shown here is derived from an EMBL/GenBank/DDBJ whole genome shotgun (WGS) entry which is preliminary data.</text>
</comment>
<evidence type="ECO:0000259" key="4">
    <source>
        <dbReference type="Pfam" id="PF25171"/>
    </source>
</evidence>
<gene>
    <name evidence="5" type="ORF">FVE85_7954</name>
</gene>
<dbReference type="PANTHER" id="PTHR22840">
    <property type="entry name" value="WD REPEAT-CONTAINING PROTEIN 36"/>
    <property type="match status" value="1"/>
</dbReference>
<dbReference type="GO" id="GO:0006364">
    <property type="term" value="P:rRNA processing"/>
    <property type="evidence" value="ECO:0007669"/>
    <property type="project" value="InterPro"/>
</dbReference>
<feature type="domain" description="WDR36/Utp21 N-terminal" evidence="4">
    <location>
        <begin position="106"/>
        <end position="425"/>
    </location>
</feature>
<dbReference type="Pfam" id="PF25168">
    <property type="entry name" value="Beta-prop_WDR36-Utp21_2nd"/>
    <property type="match status" value="1"/>
</dbReference>
<accession>A0A5J4YPV2</accession>
<feature type="region of interest" description="Disordered" evidence="2">
    <location>
        <begin position="479"/>
        <end position="500"/>
    </location>
</feature>
<keyword evidence="6" id="KW-1185">Reference proteome</keyword>
<dbReference type="InterPro" id="IPR059157">
    <property type="entry name" value="WDR36-Utp21_N"/>
</dbReference>
<dbReference type="GO" id="GO:0032040">
    <property type="term" value="C:small-subunit processome"/>
    <property type="evidence" value="ECO:0007669"/>
    <property type="project" value="InterPro"/>
</dbReference>
<dbReference type="AlphaFoldDB" id="A0A5J4YPV2"/>
<feature type="compositionally biased region" description="Low complexity" evidence="2">
    <location>
        <begin position="681"/>
        <end position="695"/>
    </location>
</feature>
<keyword evidence="1" id="KW-0853">WD repeat</keyword>
<protein>
    <submittedName>
        <fullName evidence="5">WD repeat-containing protein 36</fullName>
    </submittedName>
</protein>
<dbReference type="InterPro" id="IPR007319">
    <property type="entry name" value="WDR36/Utp21_C"/>
</dbReference>
<evidence type="ECO:0000259" key="3">
    <source>
        <dbReference type="Pfam" id="PF04192"/>
    </source>
</evidence>
<dbReference type="Gene3D" id="2.130.10.10">
    <property type="entry name" value="YVTN repeat-like/Quinoprotein amine dehydrogenase"/>
    <property type="match status" value="2"/>
</dbReference>
<evidence type="ECO:0000313" key="6">
    <source>
        <dbReference type="Proteomes" id="UP000324585"/>
    </source>
</evidence>
<dbReference type="InterPro" id="IPR011047">
    <property type="entry name" value="Quinoprotein_ADH-like_sf"/>
</dbReference>
<dbReference type="PROSITE" id="PS50294">
    <property type="entry name" value="WD_REPEATS_REGION"/>
    <property type="match status" value="1"/>
</dbReference>
<dbReference type="EMBL" id="VRMN01000009">
    <property type="protein sequence ID" value="KAA8492447.1"/>
    <property type="molecule type" value="Genomic_DNA"/>
</dbReference>
<evidence type="ECO:0000256" key="2">
    <source>
        <dbReference type="SAM" id="MobiDB-lite"/>
    </source>
</evidence>
<organism evidence="5 6">
    <name type="scientific">Porphyridium purpureum</name>
    <name type="common">Red alga</name>
    <name type="synonym">Porphyridium cruentum</name>
    <dbReference type="NCBI Taxonomy" id="35688"/>
    <lineage>
        <taxon>Eukaryota</taxon>
        <taxon>Rhodophyta</taxon>
        <taxon>Bangiophyceae</taxon>
        <taxon>Porphyridiales</taxon>
        <taxon>Porphyridiaceae</taxon>
        <taxon>Porphyridium</taxon>
    </lineage>
</organism>
<dbReference type="SMART" id="SM00320">
    <property type="entry name" value="WD40"/>
    <property type="match status" value="8"/>
</dbReference>
<name>A0A5J4YPV2_PORPP</name>
<dbReference type="PANTHER" id="PTHR22840:SF12">
    <property type="entry name" value="WD REPEAT-CONTAINING PROTEIN 36"/>
    <property type="match status" value="1"/>
</dbReference>
<sequence>MLHSTALLHFNEMPQSIIIPHVNEMPHSILIPHLIVMLDYFRMSHFYGMANYERLDGGRRGSRREAQAVDGRRAVDVIHDDVAAECAGALVYRGREAFVCTAVDRGRVVQMYHARSLRLVGCAEMPDQEHVQAFSGMGDWTFVATENHLVVLLRMRVVWRMPLRHGSVASMLCFGQALVLLYAHSRVMECYNVAKDQMRRLCTAQRNDNADTADSIELELLSSISWTPADEFRPLTLLHPDTYVNKVLVVGEHGRMELRHVLSGACTYEYQVVLPDSILHTLVHTHKDPLCLVTVAGAPVLDMIALGTSSGLVLIYDLKGDRLVEVFRHEPSRGHRLPAGPAPSSLSAEAVTAISFRDDGDESLVSTTRGGELAVWDLNERALRHVVPCVHSGHGGVAFARFLRGEHHLLTCGRSDNAMKLVAFDQPDGNGRVVLFRAGHSAAPHLIRYCGDDHRQLLSAGRDNEIRIVSVIQDSQNRPFSHAQTGMAGGGKKLQQKRRKVEGALHGDGLWRSSASAPAAGNASQHGGATGVSSNGLLGHVLDLAASGVKSGDSDFANVVTCHQGNTCAFTWRSEDNASTRKVLRLPVDYNAPKLKTDGGSKKMSDTGKKTHAHHAAVSISEREQALITAVAVTADGHVAFIGTSSGRIFAFSMQSGRLLGEFNCASSLPSLQPPPPPLSPSSSSLPPAAHSPPHQRNQVCGIAVDALGESVASLCEKDTCVVLWNVRSRRAEYTLALAGQNVHGTRMVRCLQNDLIAVVCDDFSVQVFDVSSRSLARIFRGHAAKVTDVAFSHDARMLLTTSMDGTIRTWSLLEGKCFDLVHCSQPPVSIACSPVGDFIATSHVDSLGIVLWVNKRFFNPRIAGSCMYDHGHSDSLSHLARDPAKLPQSLTHDEEQALGKVDPLARGLVTLSNVPVTQWSTLANLHLIKERNKPLEAVKKDATAPFFLPTVAGTHPTFELPENAEQLEPTNAKEGMRKSKLGLDLPSRNSAFYMSEIAALFLKEQFDAAGDILRAKTPSDVDVELRLLEGPEVLRACVNFFTDRLGRKIDFQLVQAHLSHFLVIHSHALLQDAEMQKRYLPALRQAQENAWNGVQRKLEASLTYANHMLGTL</sequence>
<feature type="repeat" description="WD" evidence="1">
    <location>
        <begin position="780"/>
        <end position="821"/>
    </location>
</feature>
<dbReference type="InterPro" id="IPR015943">
    <property type="entry name" value="WD40/YVTN_repeat-like_dom_sf"/>
</dbReference>
<dbReference type="InterPro" id="IPR001680">
    <property type="entry name" value="WD40_rpt"/>
</dbReference>
<dbReference type="OMA" id="CIYAWRA"/>
<evidence type="ECO:0000313" key="5">
    <source>
        <dbReference type="EMBL" id="KAA8492447.1"/>
    </source>
</evidence>
<evidence type="ECO:0000256" key="1">
    <source>
        <dbReference type="PROSITE-ProRule" id="PRU00221"/>
    </source>
</evidence>
<dbReference type="GO" id="GO:0034388">
    <property type="term" value="C:Pwp2p-containing subcomplex of 90S preribosome"/>
    <property type="evidence" value="ECO:0007669"/>
    <property type="project" value="TreeGrafter"/>
</dbReference>
<proteinExistence type="predicted"/>
<reference evidence="6" key="1">
    <citation type="journal article" date="2019" name="Nat. Commun.">
        <title>Expansion of phycobilisome linker gene families in mesophilic red algae.</title>
        <authorList>
            <person name="Lee J."/>
            <person name="Kim D."/>
            <person name="Bhattacharya D."/>
            <person name="Yoon H.S."/>
        </authorList>
    </citation>
    <scope>NUCLEOTIDE SEQUENCE [LARGE SCALE GENOMIC DNA]</scope>
    <source>
        <strain evidence="6">CCMP 1328</strain>
    </source>
</reference>
<dbReference type="Proteomes" id="UP000324585">
    <property type="component" value="Unassembled WGS sequence"/>
</dbReference>